<dbReference type="RefSeq" id="WP_047816506.1">
    <property type="nucleotide sequence ID" value="NZ_LECT01000044.1"/>
</dbReference>
<gene>
    <name evidence="5" type="ORF">RISK_005517</name>
</gene>
<accession>A0A0J1B7P0</accession>
<feature type="domain" description="PDZ" evidence="4">
    <location>
        <begin position="266"/>
        <end position="315"/>
    </location>
</feature>
<feature type="compositionally biased region" description="Polar residues" evidence="2">
    <location>
        <begin position="219"/>
        <end position="235"/>
    </location>
</feature>
<feature type="compositionally biased region" description="Pro residues" evidence="2">
    <location>
        <begin position="46"/>
        <end position="58"/>
    </location>
</feature>
<dbReference type="SUPFAM" id="SSF50156">
    <property type="entry name" value="PDZ domain-like"/>
    <property type="match status" value="2"/>
</dbReference>
<organism evidence="5 6">
    <name type="scientific">Rhodopirellula islandica</name>
    <dbReference type="NCBI Taxonomy" id="595434"/>
    <lineage>
        <taxon>Bacteria</taxon>
        <taxon>Pseudomonadati</taxon>
        <taxon>Planctomycetota</taxon>
        <taxon>Planctomycetia</taxon>
        <taxon>Pirellulales</taxon>
        <taxon>Pirellulaceae</taxon>
        <taxon>Rhodopirellula</taxon>
    </lineage>
</organism>
<feature type="compositionally biased region" description="Gly residues" evidence="2">
    <location>
        <begin position="382"/>
        <end position="402"/>
    </location>
</feature>
<feature type="compositionally biased region" description="Polar residues" evidence="2">
    <location>
        <begin position="79"/>
        <end position="106"/>
    </location>
</feature>
<feature type="region of interest" description="Disordered" evidence="2">
    <location>
        <begin position="365"/>
        <end position="489"/>
    </location>
</feature>
<comment type="cofactor">
    <cofactor evidence="1">
        <name>Zn(2+)</name>
        <dbReference type="ChEBI" id="CHEBI:29105"/>
    </cofactor>
</comment>
<evidence type="ECO:0000259" key="4">
    <source>
        <dbReference type="PROSITE" id="PS50106"/>
    </source>
</evidence>
<dbReference type="InterPro" id="IPR036034">
    <property type="entry name" value="PDZ_sf"/>
</dbReference>
<dbReference type="EMBL" id="LECT01000044">
    <property type="protein sequence ID" value="KLU02451.1"/>
    <property type="molecule type" value="Genomic_DNA"/>
</dbReference>
<evidence type="ECO:0000313" key="5">
    <source>
        <dbReference type="EMBL" id="KLU02451.1"/>
    </source>
</evidence>
<dbReference type="GO" id="GO:0004222">
    <property type="term" value="F:metalloendopeptidase activity"/>
    <property type="evidence" value="ECO:0007669"/>
    <property type="project" value="InterPro"/>
</dbReference>
<evidence type="ECO:0000313" key="6">
    <source>
        <dbReference type="Proteomes" id="UP000036367"/>
    </source>
</evidence>
<dbReference type="GO" id="GO:0016020">
    <property type="term" value="C:membrane"/>
    <property type="evidence" value="ECO:0007669"/>
    <property type="project" value="InterPro"/>
</dbReference>
<evidence type="ECO:0000256" key="1">
    <source>
        <dbReference type="ARBA" id="ARBA00001947"/>
    </source>
</evidence>
<dbReference type="Pfam" id="PF13180">
    <property type="entry name" value="PDZ_2"/>
    <property type="match status" value="1"/>
</dbReference>
<dbReference type="PATRIC" id="fig|595434.4.peg.5240"/>
<reference evidence="5" key="1">
    <citation type="submission" date="2015-05" db="EMBL/GenBank/DDBJ databases">
        <title>Permanent draft genome of Rhodopirellula islandicus K833.</title>
        <authorList>
            <person name="Kizina J."/>
            <person name="Richter M."/>
            <person name="Glockner F.O."/>
            <person name="Harder J."/>
        </authorList>
    </citation>
    <scope>NUCLEOTIDE SEQUENCE [LARGE SCALE GENOMIC DNA]</scope>
    <source>
        <strain evidence="5">K833</strain>
    </source>
</reference>
<evidence type="ECO:0000256" key="2">
    <source>
        <dbReference type="SAM" id="MobiDB-lite"/>
    </source>
</evidence>
<dbReference type="OrthoDB" id="255839at2"/>
<dbReference type="InterPro" id="IPR004387">
    <property type="entry name" value="Pept_M50_Zn"/>
</dbReference>
<dbReference type="Pfam" id="PF17820">
    <property type="entry name" value="PDZ_6"/>
    <property type="match status" value="1"/>
</dbReference>
<dbReference type="SMART" id="SM00228">
    <property type="entry name" value="PDZ"/>
    <property type="match status" value="2"/>
</dbReference>
<dbReference type="PANTHER" id="PTHR42837">
    <property type="entry name" value="REGULATOR OF SIGMA-E PROTEASE RSEP"/>
    <property type="match status" value="1"/>
</dbReference>
<protein>
    <submittedName>
        <fullName evidence="5">Amino-acid metabolism</fullName>
    </submittedName>
</protein>
<comment type="caution">
    <text evidence="5">The sequence shown here is derived from an EMBL/GenBank/DDBJ whole genome shotgun (WGS) entry which is preliminary data.</text>
</comment>
<dbReference type="InterPro" id="IPR041489">
    <property type="entry name" value="PDZ_6"/>
</dbReference>
<sequence>MLRSGRRSNWIRWAVCLSMISCLHAIDASDASAQRLLERLRNRIQSPPPSPLSQPPYQNPAASNRASSARPRTLATPIPRNNASADRRTSATLRSASTVDGQSATTGRAGEIASDDVQFGMRVSPAVVGGYQGLRVDGFSSQSRADEAGVRPGDLIVAIGNSRTRTLDEAVSALDDIRSTPGQAPAVAMQLFRGGRLYRGNVPAISSARVAAKPPITLPPSSQSVLDNTNRNQPRANELPAPQLPPPASERLSPPTNNTTPRLARSRGSLGIEVRDATPQRGVSVVSVPENTAGKVAGLAVGDRIVSASGRLIRGTDDLLREISILQPGDQIEFGLIRGDAMLQKQIEMGGPGGAPTRSAIANSERDAANANEETPEASGTESGGFLGGMGSVFGKMLGGNGSNSQAPTGEELPAPSAEPKASFTLPAPTETLPSPKPTAPPTVEIDPLALPADGAVSGSESLPPAKPTPVAEPDTLPAEAKSPTVEELQREIERLKQQLQAKE</sequence>
<dbReference type="GO" id="GO:0006508">
    <property type="term" value="P:proteolysis"/>
    <property type="evidence" value="ECO:0007669"/>
    <property type="project" value="InterPro"/>
</dbReference>
<dbReference type="Proteomes" id="UP000036367">
    <property type="component" value="Unassembled WGS sequence"/>
</dbReference>
<keyword evidence="6" id="KW-1185">Reference proteome</keyword>
<dbReference type="Gene3D" id="2.30.42.10">
    <property type="match status" value="2"/>
</dbReference>
<feature type="compositionally biased region" description="Low complexity" evidence="2">
    <location>
        <begin position="59"/>
        <end position="72"/>
    </location>
</feature>
<dbReference type="AlphaFoldDB" id="A0A0J1B7P0"/>
<feature type="region of interest" description="Disordered" evidence="2">
    <location>
        <begin position="213"/>
        <end position="269"/>
    </location>
</feature>
<proteinExistence type="predicted"/>
<evidence type="ECO:0000256" key="3">
    <source>
        <dbReference type="SAM" id="SignalP"/>
    </source>
</evidence>
<dbReference type="PANTHER" id="PTHR42837:SF2">
    <property type="entry name" value="MEMBRANE METALLOPROTEASE ARASP2, CHLOROPLASTIC-RELATED"/>
    <property type="match status" value="1"/>
</dbReference>
<feature type="signal peptide" evidence="3">
    <location>
        <begin position="1"/>
        <end position="25"/>
    </location>
</feature>
<dbReference type="InterPro" id="IPR001478">
    <property type="entry name" value="PDZ"/>
</dbReference>
<feature type="region of interest" description="Disordered" evidence="2">
    <location>
        <begin position="44"/>
        <end position="109"/>
    </location>
</feature>
<keyword evidence="3" id="KW-0732">Signal</keyword>
<name>A0A0J1B7P0_RHOIS</name>
<dbReference type="PROSITE" id="PS50106">
    <property type="entry name" value="PDZ"/>
    <property type="match status" value="1"/>
</dbReference>
<feature type="chain" id="PRO_5005247808" evidence="3">
    <location>
        <begin position="26"/>
        <end position="504"/>
    </location>
</feature>